<comment type="caution">
    <text evidence="2">The sequence shown here is derived from an EMBL/GenBank/DDBJ whole genome shotgun (WGS) entry which is preliminary data.</text>
</comment>
<evidence type="ECO:0000313" key="2">
    <source>
        <dbReference type="EMBL" id="NIJ63753.1"/>
    </source>
</evidence>
<organism evidence="2 3">
    <name type="scientific">Sphingomonas leidyi</name>
    <dbReference type="NCBI Taxonomy" id="68569"/>
    <lineage>
        <taxon>Bacteria</taxon>
        <taxon>Pseudomonadati</taxon>
        <taxon>Pseudomonadota</taxon>
        <taxon>Alphaproteobacteria</taxon>
        <taxon>Sphingomonadales</taxon>
        <taxon>Sphingomonadaceae</taxon>
        <taxon>Sphingomonas</taxon>
    </lineage>
</organism>
<reference evidence="2 3" key="1">
    <citation type="submission" date="2020-03" db="EMBL/GenBank/DDBJ databases">
        <title>Genomic Encyclopedia of Type Strains, Phase IV (KMG-IV): sequencing the most valuable type-strain genomes for metagenomic binning, comparative biology and taxonomic classification.</title>
        <authorList>
            <person name="Goeker M."/>
        </authorList>
    </citation>
    <scope>NUCLEOTIDE SEQUENCE [LARGE SCALE GENOMIC DNA]</scope>
    <source>
        <strain evidence="2 3">DSM 4733</strain>
    </source>
</reference>
<dbReference type="AlphaFoldDB" id="A0A7X5UX10"/>
<evidence type="ECO:0000259" key="1">
    <source>
        <dbReference type="Pfam" id="PF03544"/>
    </source>
</evidence>
<dbReference type="Pfam" id="PF03544">
    <property type="entry name" value="TonB_C"/>
    <property type="match status" value="2"/>
</dbReference>
<dbReference type="Proteomes" id="UP000564677">
    <property type="component" value="Unassembled WGS sequence"/>
</dbReference>
<feature type="domain" description="TonB C-terminal" evidence="1">
    <location>
        <begin position="122"/>
        <end position="191"/>
    </location>
</feature>
<gene>
    <name evidence="2" type="ORF">FHR20_000684</name>
</gene>
<dbReference type="EMBL" id="JAASQV010000001">
    <property type="protein sequence ID" value="NIJ63753.1"/>
    <property type="molecule type" value="Genomic_DNA"/>
</dbReference>
<dbReference type="InterPro" id="IPR037682">
    <property type="entry name" value="TonB_C"/>
</dbReference>
<keyword evidence="3" id="KW-1185">Reference proteome</keyword>
<dbReference type="RefSeq" id="WP_243857111.1">
    <property type="nucleotide sequence ID" value="NZ_JAASQV010000001.1"/>
</dbReference>
<dbReference type="Gene3D" id="3.30.1150.10">
    <property type="match status" value="1"/>
</dbReference>
<feature type="domain" description="TonB C-terminal" evidence="1">
    <location>
        <begin position="26"/>
        <end position="100"/>
    </location>
</feature>
<accession>A0A7X5UX10</accession>
<name>A0A7X5UX10_9SPHN</name>
<proteinExistence type="predicted"/>
<evidence type="ECO:0000313" key="3">
    <source>
        <dbReference type="Proteomes" id="UP000564677"/>
    </source>
</evidence>
<protein>
    <recommendedName>
        <fullName evidence="1">TonB C-terminal domain-containing protein</fullName>
    </recommendedName>
</protein>
<dbReference type="SUPFAM" id="SSF74653">
    <property type="entry name" value="TolA/TonB C-terminal domain"/>
    <property type="match status" value="2"/>
</dbReference>
<sequence length="213" mass="22746">MALLLILALGAADPGPLVIDAGADLYPADALAQKLEGDVAVKLSVSADGALRCSAPGGGAMAPLKRASCELVAARDIFPPRVEKGQAVSADYSVIVRWKLGSSNRQFGGAVPIGRAGWIRYSDYPPIAWRQVNTGKVRIAYDITAQGRPQNCRIESTNTTQALAGNMCPLFVERAIFLPALDPGGKPRPTRGWFNLDWRWCETARCPAPDTGE</sequence>
<dbReference type="GO" id="GO:0055085">
    <property type="term" value="P:transmembrane transport"/>
    <property type="evidence" value="ECO:0007669"/>
    <property type="project" value="InterPro"/>
</dbReference>